<dbReference type="PANTHER" id="PTHR31102:SF1">
    <property type="entry name" value="CATION_H+ EXCHANGER DOMAIN-CONTAINING PROTEIN"/>
    <property type="match status" value="1"/>
</dbReference>
<evidence type="ECO:0000256" key="1">
    <source>
        <dbReference type="ARBA" id="ARBA00007367"/>
    </source>
</evidence>
<name>A0ABD2QHP4_9PLAT</name>
<reference evidence="3 4" key="1">
    <citation type="submission" date="2024-11" db="EMBL/GenBank/DDBJ databases">
        <title>Adaptive evolution of stress response genes in parasites aligns with host niche diversity.</title>
        <authorList>
            <person name="Hahn C."/>
            <person name="Resl P."/>
        </authorList>
    </citation>
    <scope>NUCLEOTIDE SEQUENCE [LARGE SCALE GENOMIC DNA]</scope>
    <source>
        <strain evidence="3">EGGRZ-B1_66</strain>
        <tissue evidence="3">Body</tissue>
    </source>
</reference>
<evidence type="ECO:0000313" key="3">
    <source>
        <dbReference type="EMBL" id="KAL3317916.1"/>
    </source>
</evidence>
<feature type="transmembrane region" description="Helical" evidence="2">
    <location>
        <begin position="28"/>
        <end position="44"/>
    </location>
</feature>
<dbReference type="PANTHER" id="PTHR31102">
    <property type="match status" value="1"/>
</dbReference>
<protein>
    <submittedName>
        <fullName evidence="3">Sodium/hydrogen exchanger 9B2</fullName>
    </submittedName>
</protein>
<keyword evidence="4" id="KW-1185">Reference proteome</keyword>
<sequence>MLRLELDGWGVDKGIPTLVMASSSMDDVASIIGFGVAISISLGNPGDPNISIAHKVATGLGEAIGGALVGALGGLLFWILPPPGLVSLHSSLYRHHLISDFPLDLSLSTVHTPPPSHFLDSTCHLNELLSSSKQTWSMKQTLNEPL</sequence>
<organism evidence="3 4">
    <name type="scientific">Cichlidogyrus casuarinus</name>
    <dbReference type="NCBI Taxonomy" id="1844966"/>
    <lineage>
        <taxon>Eukaryota</taxon>
        <taxon>Metazoa</taxon>
        <taxon>Spiralia</taxon>
        <taxon>Lophotrochozoa</taxon>
        <taxon>Platyhelminthes</taxon>
        <taxon>Monogenea</taxon>
        <taxon>Monopisthocotylea</taxon>
        <taxon>Dactylogyridea</taxon>
        <taxon>Ancyrocephalidae</taxon>
        <taxon>Cichlidogyrus</taxon>
    </lineage>
</organism>
<dbReference type="AlphaFoldDB" id="A0ABD2QHP4"/>
<dbReference type="EMBL" id="JBJKFK010000310">
    <property type="protein sequence ID" value="KAL3317916.1"/>
    <property type="molecule type" value="Genomic_DNA"/>
</dbReference>
<evidence type="ECO:0000313" key="4">
    <source>
        <dbReference type="Proteomes" id="UP001626550"/>
    </source>
</evidence>
<dbReference type="Proteomes" id="UP001626550">
    <property type="component" value="Unassembled WGS sequence"/>
</dbReference>
<feature type="transmembrane region" description="Helical" evidence="2">
    <location>
        <begin position="56"/>
        <end position="80"/>
    </location>
</feature>
<proteinExistence type="inferred from homology"/>
<keyword evidence="2" id="KW-0812">Transmembrane</keyword>
<accession>A0ABD2QHP4</accession>
<gene>
    <name evidence="3" type="primary">SLC9B2_2</name>
    <name evidence="3" type="ORF">Ciccas_003423</name>
</gene>
<comment type="caution">
    <text evidence="3">The sequence shown here is derived from an EMBL/GenBank/DDBJ whole genome shotgun (WGS) entry which is preliminary data.</text>
</comment>
<keyword evidence="2" id="KW-0472">Membrane</keyword>
<dbReference type="InterPro" id="IPR051843">
    <property type="entry name" value="CPA1_transporter"/>
</dbReference>
<comment type="similarity">
    <text evidence="1">Belongs to the monovalent cation:proton antiporter 1 (CPA1) transporter (TC 2.A.36) family.</text>
</comment>
<evidence type="ECO:0000256" key="2">
    <source>
        <dbReference type="SAM" id="Phobius"/>
    </source>
</evidence>
<keyword evidence="2" id="KW-1133">Transmembrane helix</keyword>